<gene>
    <name evidence="9" type="ORF">QJS04_geneDACA017761</name>
</gene>
<name>A0AAV8ZZH5_ACOGR</name>
<feature type="coiled-coil region" evidence="6">
    <location>
        <begin position="12"/>
        <end position="46"/>
    </location>
</feature>
<dbReference type="CDD" id="cd14798">
    <property type="entry name" value="RX-CC_like"/>
    <property type="match status" value="1"/>
</dbReference>
<dbReference type="Proteomes" id="UP001179952">
    <property type="component" value="Unassembled WGS sequence"/>
</dbReference>
<keyword evidence="4" id="KW-0547">Nucleotide-binding</keyword>
<evidence type="ECO:0000256" key="5">
    <source>
        <dbReference type="ARBA" id="ARBA00022821"/>
    </source>
</evidence>
<keyword evidence="3" id="KW-0677">Repeat</keyword>
<feature type="domain" description="Disease resistance N-terminal" evidence="8">
    <location>
        <begin position="1"/>
        <end position="83"/>
    </location>
</feature>
<dbReference type="PANTHER" id="PTHR19338:SF73">
    <property type="entry name" value="DISEASE RESISTANCE PROTEIN RGA2-LIKE"/>
    <property type="match status" value="1"/>
</dbReference>
<evidence type="ECO:0000313" key="9">
    <source>
        <dbReference type="EMBL" id="KAK1257943.1"/>
    </source>
</evidence>
<keyword evidence="2" id="KW-0433">Leucine-rich repeat</keyword>
<comment type="similarity">
    <text evidence="1">Belongs to the disease resistance NB-LRR family.</text>
</comment>
<dbReference type="GO" id="GO:0006952">
    <property type="term" value="P:defense response"/>
    <property type="evidence" value="ECO:0007669"/>
    <property type="project" value="UniProtKB-KW"/>
</dbReference>
<dbReference type="GO" id="GO:0043531">
    <property type="term" value="F:ADP binding"/>
    <property type="evidence" value="ECO:0007669"/>
    <property type="project" value="InterPro"/>
</dbReference>
<dbReference type="EMBL" id="JAUJYN010000030">
    <property type="protein sequence ID" value="KAK1257943.1"/>
    <property type="molecule type" value="Genomic_DNA"/>
</dbReference>
<evidence type="ECO:0000259" key="7">
    <source>
        <dbReference type="Pfam" id="PF00931"/>
    </source>
</evidence>
<protein>
    <submittedName>
        <fullName evidence="9">Disease resistance protein RGA1</fullName>
    </submittedName>
</protein>
<dbReference type="Pfam" id="PF00931">
    <property type="entry name" value="NB-ARC"/>
    <property type="match status" value="1"/>
</dbReference>
<proteinExistence type="inferred from homology"/>
<dbReference type="PANTHER" id="PTHR19338">
    <property type="entry name" value="TRANSLOCASE OF INNER MITOCHONDRIAL MEMBRANE 13 HOMOLOG"/>
    <property type="match status" value="1"/>
</dbReference>
<dbReference type="Pfam" id="PF18052">
    <property type="entry name" value="Rx_N"/>
    <property type="match status" value="1"/>
</dbReference>
<dbReference type="Gene3D" id="3.40.50.300">
    <property type="entry name" value="P-loop containing nucleotide triphosphate hydrolases"/>
    <property type="match status" value="1"/>
</dbReference>
<comment type="caution">
    <text evidence="9">The sequence shown here is derived from an EMBL/GenBank/DDBJ whole genome shotgun (WGS) entry which is preliminary data.</text>
</comment>
<organism evidence="9 10">
    <name type="scientific">Acorus gramineus</name>
    <name type="common">Dwarf sweet flag</name>
    <dbReference type="NCBI Taxonomy" id="55184"/>
    <lineage>
        <taxon>Eukaryota</taxon>
        <taxon>Viridiplantae</taxon>
        <taxon>Streptophyta</taxon>
        <taxon>Embryophyta</taxon>
        <taxon>Tracheophyta</taxon>
        <taxon>Spermatophyta</taxon>
        <taxon>Magnoliopsida</taxon>
        <taxon>Liliopsida</taxon>
        <taxon>Acoraceae</taxon>
        <taxon>Acorus</taxon>
    </lineage>
</organism>
<sequence length="301" mass="34262">MSRIIDIVINMAKDEVTMVRGINKELKRLEQKLNMIKVFLNDAQKKGANDNAVAIWLNKLRDIMYDADDIIDECETRAAKHMELQQKIGSAYSMVRCCYPSHLSCLQRIAFHHEIGNKIKGVNARLEYIFKEKSDLSLTPLISHEDSIVSRVNRVIPKTSPVYSEFDVVGIEKNVNILVDMLLDKNQPKNATFAITGMGGIGKTTLAQPIYNNERIQSEFDEKIWLCLSQNFSDVDLMKQFIRSARRSSGEAQECAELAPLVLESVKDKNFLLVLDDVWDAWFWVNTLQPALQRAPLVAES</sequence>
<dbReference type="InterPro" id="IPR041118">
    <property type="entry name" value="Rx_N"/>
</dbReference>
<keyword evidence="5" id="KW-0611">Plant defense</keyword>
<evidence type="ECO:0000256" key="3">
    <source>
        <dbReference type="ARBA" id="ARBA00022737"/>
    </source>
</evidence>
<evidence type="ECO:0000256" key="2">
    <source>
        <dbReference type="ARBA" id="ARBA00022614"/>
    </source>
</evidence>
<evidence type="ECO:0000256" key="4">
    <source>
        <dbReference type="ARBA" id="ARBA00022741"/>
    </source>
</evidence>
<evidence type="ECO:0000256" key="1">
    <source>
        <dbReference type="ARBA" id="ARBA00008894"/>
    </source>
</evidence>
<dbReference type="InterPro" id="IPR002182">
    <property type="entry name" value="NB-ARC"/>
</dbReference>
<dbReference type="InterPro" id="IPR027417">
    <property type="entry name" value="P-loop_NTPase"/>
</dbReference>
<evidence type="ECO:0000259" key="8">
    <source>
        <dbReference type="Pfam" id="PF18052"/>
    </source>
</evidence>
<feature type="domain" description="NB-ARC" evidence="7">
    <location>
        <begin position="172"/>
        <end position="289"/>
    </location>
</feature>
<reference evidence="9" key="1">
    <citation type="journal article" date="2023" name="Nat. Commun.">
        <title>Diploid and tetraploid genomes of Acorus and the evolution of monocots.</title>
        <authorList>
            <person name="Ma L."/>
            <person name="Liu K.W."/>
            <person name="Li Z."/>
            <person name="Hsiao Y.Y."/>
            <person name="Qi Y."/>
            <person name="Fu T."/>
            <person name="Tang G.D."/>
            <person name="Zhang D."/>
            <person name="Sun W.H."/>
            <person name="Liu D.K."/>
            <person name="Li Y."/>
            <person name="Chen G.Z."/>
            <person name="Liu X.D."/>
            <person name="Liao X.Y."/>
            <person name="Jiang Y.T."/>
            <person name="Yu X."/>
            <person name="Hao Y."/>
            <person name="Huang J."/>
            <person name="Zhao X.W."/>
            <person name="Ke S."/>
            <person name="Chen Y.Y."/>
            <person name="Wu W.L."/>
            <person name="Hsu J.L."/>
            <person name="Lin Y.F."/>
            <person name="Huang M.D."/>
            <person name="Li C.Y."/>
            <person name="Huang L."/>
            <person name="Wang Z.W."/>
            <person name="Zhao X."/>
            <person name="Zhong W.Y."/>
            <person name="Peng D.H."/>
            <person name="Ahmad S."/>
            <person name="Lan S."/>
            <person name="Zhang J.S."/>
            <person name="Tsai W.C."/>
            <person name="Van de Peer Y."/>
            <person name="Liu Z.J."/>
        </authorList>
    </citation>
    <scope>NUCLEOTIDE SEQUENCE</scope>
    <source>
        <strain evidence="9">SCP</strain>
    </source>
</reference>
<keyword evidence="6" id="KW-0175">Coiled coil</keyword>
<dbReference type="PRINTS" id="PR00364">
    <property type="entry name" value="DISEASERSIST"/>
</dbReference>
<evidence type="ECO:0000256" key="6">
    <source>
        <dbReference type="SAM" id="Coils"/>
    </source>
</evidence>
<reference evidence="9" key="2">
    <citation type="submission" date="2023-06" db="EMBL/GenBank/DDBJ databases">
        <authorList>
            <person name="Ma L."/>
            <person name="Liu K.-W."/>
            <person name="Li Z."/>
            <person name="Hsiao Y.-Y."/>
            <person name="Qi Y."/>
            <person name="Fu T."/>
            <person name="Tang G."/>
            <person name="Zhang D."/>
            <person name="Sun W.-H."/>
            <person name="Liu D.-K."/>
            <person name="Li Y."/>
            <person name="Chen G.-Z."/>
            <person name="Liu X.-D."/>
            <person name="Liao X.-Y."/>
            <person name="Jiang Y.-T."/>
            <person name="Yu X."/>
            <person name="Hao Y."/>
            <person name="Huang J."/>
            <person name="Zhao X.-W."/>
            <person name="Ke S."/>
            <person name="Chen Y.-Y."/>
            <person name="Wu W.-L."/>
            <person name="Hsu J.-L."/>
            <person name="Lin Y.-F."/>
            <person name="Huang M.-D."/>
            <person name="Li C.-Y."/>
            <person name="Huang L."/>
            <person name="Wang Z.-W."/>
            <person name="Zhao X."/>
            <person name="Zhong W.-Y."/>
            <person name="Peng D.-H."/>
            <person name="Ahmad S."/>
            <person name="Lan S."/>
            <person name="Zhang J.-S."/>
            <person name="Tsai W.-C."/>
            <person name="Van De Peer Y."/>
            <person name="Liu Z.-J."/>
        </authorList>
    </citation>
    <scope>NUCLEOTIDE SEQUENCE</scope>
    <source>
        <strain evidence="9">SCP</strain>
        <tissue evidence="9">Leaves</tissue>
    </source>
</reference>
<dbReference type="InterPro" id="IPR038005">
    <property type="entry name" value="RX-like_CC"/>
</dbReference>
<keyword evidence="10" id="KW-1185">Reference proteome</keyword>
<dbReference type="Gene3D" id="1.20.5.4130">
    <property type="match status" value="1"/>
</dbReference>
<accession>A0AAV8ZZH5</accession>
<dbReference type="AlphaFoldDB" id="A0AAV8ZZH5"/>
<dbReference type="SUPFAM" id="SSF52540">
    <property type="entry name" value="P-loop containing nucleoside triphosphate hydrolases"/>
    <property type="match status" value="1"/>
</dbReference>
<evidence type="ECO:0000313" key="10">
    <source>
        <dbReference type="Proteomes" id="UP001179952"/>
    </source>
</evidence>